<reference evidence="2" key="1">
    <citation type="journal article" date="2014" name="Front. Microbiol.">
        <title>High frequency of phylogenetically diverse reductive dehalogenase-homologous genes in deep subseafloor sedimentary metagenomes.</title>
        <authorList>
            <person name="Kawai M."/>
            <person name="Futagami T."/>
            <person name="Toyoda A."/>
            <person name="Takaki Y."/>
            <person name="Nishi S."/>
            <person name="Hori S."/>
            <person name="Arai W."/>
            <person name="Tsubouchi T."/>
            <person name="Morono Y."/>
            <person name="Uchiyama I."/>
            <person name="Ito T."/>
            <person name="Fujiyama A."/>
            <person name="Inagaki F."/>
            <person name="Takami H."/>
        </authorList>
    </citation>
    <scope>NUCLEOTIDE SEQUENCE</scope>
    <source>
        <strain evidence="2">Expedition CK06-06</strain>
    </source>
</reference>
<organism evidence="2">
    <name type="scientific">marine sediment metagenome</name>
    <dbReference type="NCBI Taxonomy" id="412755"/>
    <lineage>
        <taxon>unclassified sequences</taxon>
        <taxon>metagenomes</taxon>
        <taxon>ecological metagenomes</taxon>
    </lineage>
</organism>
<evidence type="ECO:0000256" key="1">
    <source>
        <dbReference type="SAM" id="MobiDB-lite"/>
    </source>
</evidence>
<dbReference type="AlphaFoldDB" id="X1SG22"/>
<gene>
    <name evidence="2" type="ORF">S12H4_28742</name>
</gene>
<feature type="region of interest" description="Disordered" evidence="1">
    <location>
        <begin position="13"/>
        <end position="38"/>
    </location>
</feature>
<name>X1SG22_9ZZZZ</name>
<evidence type="ECO:0000313" key="2">
    <source>
        <dbReference type="EMBL" id="GAI91923.1"/>
    </source>
</evidence>
<comment type="caution">
    <text evidence="2">The sequence shown here is derived from an EMBL/GenBank/DDBJ whole genome shotgun (WGS) entry which is preliminary data.</text>
</comment>
<protein>
    <submittedName>
        <fullName evidence="2">Uncharacterized protein</fullName>
    </submittedName>
</protein>
<sequence length="38" mass="4098">MNSDFQPADFIETQSAQDSEIRVDGYPTPQAGIAGRAN</sequence>
<proteinExistence type="predicted"/>
<dbReference type="EMBL" id="BARW01016512">
    <property type="protein sequence ID" value="GAI91923.1"/>
    <property type="molecule type" value="Genomic_DNA"/>
</dbReference>
<accession>X1SG22</accession>
<feature type="non-terminal residue" evidence="2">
    <location>
        <position position="38"/>
    </location>
</feature>